<keyword evidence="1" id="KW-0732">Signal</keyword>
<protein>
    <recommendedName>
        <fullName evidence="4">Nuclear transport factor 2 family protein</fullName>
    </recommendedName>
</protein>
<reference evidence="2 3" key="1">
    <citation type="submission" date="2019-04" db="EMBL/GenBank/DDBJ databases">
        <title>Reference strain of H23.</title>
        <authorList>
            <person name="Luo X."/>
        </authorList>
    </citation>
    <scope>NUCLEOTIDE SEQUENCE [LARGE SCALE GENOMIC DNA]</scope>
    <source>
        <strain evidence="2 3">H23</strain>
    </source>
</reference>
<evidence type="ECO:0000256" key="1">
    <source>
        <dbReference type="SAM" id="SignalP"/>
    </source>
</evidence>
<dbReference type="Gene3D" id="3.10.450.50">
    <property type="match status" value="1"/>
</dbReference>
<evidence type="ECO:0000313" key="3">
    <source>
        <dbReference type="Proteomes" id="UP000308707"/>
    </source>
</evidence>
<dbReference type="RefSeq" id="WP_137265181.1">
    <property type="nucleotide sequence ID" value="NZ_SZUA01000001.1"/>
</dbReference>
<comment type="caution">
    <text evidence="2">The sequence shown here is derived from an EMBL/GenBank/DDBJ whole genome shotgun (WGS) entry which is preliminary data.</text>
</comment>
<feature type="chain" id="PRO_5020335129" description="Nuclear transport factor 2 family protein" evidence="1">
    <location>
        <begin position="20"/>
        <end position="185"/>
    </location>
</feature>
<dbReference type="Proteomes" id="UP000308707">
    <property type="component" value="Unassembled WGS sequence"/>
</dbReference>
<gene>
    <name evidence="2" type="ORF">FCE95_01220</name>
</gene>
<name>A0A4U5JT32_9GAMM</name>
<dbReference type="OrthoDB" id="8754772at2"/>
<sequence>MRPYPLLLVLLAFAAPALAEQTPPPTDKSPVLYTVPAAAAKDVDSIDAIVAALYDVISGPAGKARDWNRMRSLFVPGAKLIPTGARSNGEVAMRLLDVNDFIATSGPLMLEKGFTERELAKRVEKFGHIAHVFSTYEGVMEKDDKVHLRGINSIQLMNDGKRWWILSVFWEAETPNMPLPKEYLP</sequence>
<evidence type="ECO:0000313" key="2">
    <source>
        <dbReference type="EMBL" id="TKR32972.1"/>
    </source>
</evidence>
<dbReference type="SUPFAM" id="SSF54427">
    <property type="entry name" value="NTF2-like"/>
    <property type="match status" value="1"/>
</dbReference>
<accession>A0A4U5JT32</accession>
<evidence type="ECO:0008006" key="4">
    <source>
        <dbReference type="Google" id="ProtNLM"/>
    </source>
</evidence>
<organism evidence="2 3">
    <name type="scientific">Luteimonas gilva</name>
    <dbReference type="NCBI Taxonomy" id="2572684"/>
    <lineage>
        <taxon>Bacteria</taxon>
        <taxon>Pseudomonadati</taxon>
        <taxon>Pseudomonadota</taxon>
        <taxon>Gammaproteobacteria</taxon>
        <taxon>Lysobacterales</taxon>
        <taxon>Lysobacteraceae</taxon>
        <taxon>Luteimonas</taxon>
    </lineage>
</organism>
<proteinExistence type="predicted"/>
<keyword evidence="3" id="KW-1185">Reference proteome</keyword>
<dbReference type="InterPro" id="IPR032710">
    <property type="entry name" value="NTF2-like_dom_sf"/>
</dbReference>
<feature type="signal peptide" evidence="1">
    <location>
        <begin position="1"/>
        <end position="19"/>
    </location>
</feature>
<dbReference type="AlphaFoldDB" id="A0A4U5JT32"/>
<dbReference type="EMBL" id="SZUA01000001">
    <property type="protein sequence ID" value="TKR32972.1"/>
    <property type="molecule type" value="Genomic_DNA"/>
</dbReference>